<dbReference type="EMBL" id="VSSQ01048024">
    <property type="protein sequence ID" value="MPN02062.1"/>
    <property type="molecule type" value="Genomic_DNA"/>
</dbReference>
<dbReference type="InterPro" id="IPR050448">
    <property type="entry name" value="OpgB/LTA_synthase_biosynth"/>
</dbReference>
<dbReference type="AlphaFoldDB" id="A0A645ELB0"/>
<name>A0A645ELB0_9ZZZZ</name>
<protein>
    <submittedName>
        <fullName evidence="1">Uncharacterized protein</fullName>
    </submittedName>
</protein>
<sequence>MQSNEYYKDKIIGENFQRVTYNAFLNSSVKPSKEKKRSFSNLDMFPTLLASIGVEVPGNRLGLGTNLYSEESTLFEKYGISYVNHELSRNSIFYNTKILKDDYMELRDSK</sequence>
<dbReference type="PANTHER" id="PTHR47371:SF3">
    <property type="entry name" value="PHOSPHOGLYCEROL TRANSFERASE I"/>
    <property type="match status" value="1"/>
</dbReference>
<dbReference type="PANTHER" id="PTHR47371">
    <property type="entry name" value="LIPOTEICHOIC ACID SYNTHASE"/>
    <property type="match status" value="1"/>
</dbReference>
<reference evidence="1" key="1">
    <citation type="submission" date="2019-08" db="EMBL/GenBank/DDBJ databases">
        <authorList>
            <person name="Kucharzyk K."/>
            <person name="Murdoch R.W."/>
            <person name="Higgins S."/>
            <person name="Loffler F."/>
        </authorList>
    </citation>
    <scope>NUCLEOTIDE SEQUENCE</scope>
</reference>
<comment type="caution">
    <text evidence="1">The sequence shown here is derived from an EMBL/GenBank/DDBJ whole genome shotgun (WGS) entry which is preliminary data.</text>
</comment>
<organism evidence="1">
    <name type="scientific">bioreactor metagenome</name>
    <dbReference type="NCBI Taxonomy" id="1076179"/>
    <lineage>
        <taxon>unclassified sequences</taxon>
        <taxon>metagenomes</taxon>
        <taxon>ecological metagenomes</taxon>
    </lineage>
</organism>
<gene>
    <name evidence="1" type="ORF">SDC9_149275</name>
</gene>
<accession>A0A645ELB0</accession>
<evidence type="ECO:0000313" key="1">
    <source>
        <dbReference type="EMBL" id="MPN02062.1"/>
    </source>
</evidence>
<proteinExistence type="predicted"/>